<feature type="transmembrane region" description="Helical" evidence="1">
    <location>
        <begin position="28"/>
        <end position="51"/>
    </location>
</feature>
<keyword evidence="1" id="KW-1133">Transmembrane helix</keyword>
<gene>
    <name evidence="2" type="ORF">KCG44_01940</name>
</gene>
<sequence length="118" mass="12785">MFAIFLTGAAVCFALIYKVAVRKADIAILGGTGIILGLTGIGTLIQTVFGYDTLLRDLVWAFTFSATDVYPLALICLIRSFFRGIGHKLRIAYIIGFLLMASPFILLTIFGVAMTLNS</sequence>
<evidence type="ECO:0000256" key="1">
    <source>
        <dbReference type="SAM" id="Phobius"/>
    </source>
</evidence>
<evidence type="ECO:0000313" key="2">
    <source>
        <dbReference type="EMBL" id="MBV7255541.1"/>
    </source>
</evidence>
<keyword evidence="1" id="KW-0472">Membrane</keyword>
<protein>
    <submittedName>
        <fullName evidence="2">Uncharacterized protein</fullName>
    </submittedName>
</protein>
<comment type="caution">
    <text evidence="2">The sequence shown here is derived from an EMBL/GenBank/DDBJ whole genome shotgun (WGS) entry which is preliminary data.</text>
</comment>
<organism evidence="2 3">
    <name type="scientific">Pacificimonas pallii</name>
    <dbReference type="NCBI Taxonomy" id="2827236"/>
    <lineage>
        <taxon>Bacteria</taxon>
        <taxon>Pseudomonadati</taxon>
        <taxon>Pseudomonadota</taxon>
        <taxon>Alphaproteobacteria</taxon>
        <taxon>Sphingomonadales</taxon>
        <taxon>Sphingosinicellaceae</taxon>
        <taxon>Pacificimonas</taxon>
    </lineage>
</organism>
<dbReference type="RefSeq" id="WP_218443880.1">
    <property type="nucleotide sequence ID" value="NZ_JAGSPA010000001.1"/>
</dbReference>
<feature type="transmembrane region" description="Helical" evidence="1">
    <location>
        <begin position="94"/>
        <end position="116"/>
    </location>
</feature>
<evidence type="ECO:0000313" key="3">
    <source>
        <dbReference type="Proteomes" id="UP000722336"/>
    </source>
</evidence>
<dbReference type="Proteomes" id="UP000722336">
    <property type="component" value="Unassembled WGS sequence"/>
</dbReference>
<name>A0ABS6SCA6_9SPHN</name>
<feature type="transmembrane region" description="Helical" evidence="1">
    <location>
        <begin position="58"/>
        <end position="82"/>
    </location>
</feature>
<reference evidence="2 3" key="1">
    <citation type="submission" date="2021-04" db="EMBL/GenBank/DDBJ databases">
        <authorList>
            <person name="Pira H."/>
            <person name="Risdian C."/>
            <person name="Wink J."/>
        </authorList>
    </citation>
    <scope>NUCLEOTIDE SEQUENCE [LARGE SCALE GENOMIC DNA]</scope>
    <source>
        <strain evidence="2 3">WHA3</strain>
    </source>
</reference>
<keyword evidence="3" id="KW-1185">Reference proteome</keyword>
<dbReference type="EMBL" id="JAGSPA010000001">
    <property type="protein sequence ID" value="MBV7255541.1"/>
    <property type="molecule type" value="Genomic_DNA"/>
</dbReference>
<accession>A0ABS6SCA6</accession>
<keyword evidence="1" id="KW-0812">Transmembrane</keyword>
<proteinExistence type="predicted"/>